<gene>
    <name evidence="2" type="ORF">FDO65_18395</name>
</gene>
<dbReference type="InterPro" id="IPR013078">
    <property type="entry name" value="His_Pase_superF_clade-1"/>
</dbReference>
<dbReference type="SUPFAM" id="SSF53254">
    <property type="entry name" value="Phosphoglycerate mutase-like"/>
    <property type="match status" value="1"/>
</dbReference>
<dbReference type="InterPro" id="IPR001345">
    <property type="entry name" value="PG/BPGM_mutase_AS"/>
</dbReference>
<proteinExistence type="predicted"/>
<dbReference type="PROSITE" id="PS00175">
    <property type="entry name" value="PG_MUTASE"/>
    <property type="match status" value="1"/>
</dbReference>
<reference evidence="2 3" key="1">
    <citation type="submission" date="2019-05" db="EMBL/GenBank/DDBJ databases">
        <title>Nakamurella sp. N5BH11, whole genome shotgun sequence.</title>
        <authorList>
            <person name="Tuo L."/>
        </authorList>
    </citation>
    <scope>NUCLEOTIDE SEQUENCE [LARGE SCALE GENOMIC DNA]</scope>
    <source>
        <strain evidence="2 3">N5BH11</strain>
    </source>
</reference>
<organism evidence="2 3">
    <name type="scientific">Nakamurella flava</name>
    <dbReference type="NCBI Taxonomy" id="2576308"/>
    <lineage>
        <taxon>Bacteria</taxon>
        <taxon>Bacillati</taxon>
        <taxon>Actinomycetota</taxon>
        <taxon>Actinomycetes</taxon>
        <taxon>Nakamurellales</taxon>
        <taxon>Nakamurellaceae</taxon>
        <taxon>Nakamurella</taxon>
    </lineage>
</organism>
<comment type="caution">
    <text evidence="2">The sequence shown here is derived from an EMBL/GenBank/DDBJ whole genome shotgun (WGS) entry which is preliminary data.</text>
</comment>
<dbReference type="OrthoDB" id="9793115at2"/>
<keyword evidence="3" id="KW-1185">Reference proteome</keyword>
<evidence type="ECO:0000313" key="2">
    <source>
        <dbReference type="EMBL" id="TKV56816.1"/>
    </source>
</evidence>
<dbReference type="Pfam" id="PF00300">
    <property type="entry name" value="His_Phos_1"/>
    <property type="match status" value="1"/>
</dbReference>
<name>A0A4U6QA75_9ACTN</name>
<dbReference type="InterPro" id="IPR050275">
    <property type="entry name" value="PGM_Phosphatase"/>
</dbReference>
<dbReference type="InterPro" id="IPR029033">
    <property type="entry name" value="His_PPase_superfam"/>
</dbReference>
<dbReference type="Gene3D" id="3.40.50.1240">
    <property type="entry name" value="Phosphoglycerate mutase-like"/>
    <property type="match status" value="1"/>
</dbReference>
<dbReference type="EMBL" id="SZZH01000006">
    <property type="protein sequence ID" value="TKV56816.1"/>
    <property type="molecule type" value="Genomic_DNA"/>
</dbReference>
<dbReference type="PANTHER" id="PTHR48100:SF58">
    <property type="entry name" value="PE-PGRS FAMILY PROTEIN PE_PGRS11"/>
    <property type="match status" value="1"/>
</dbReference>
<evidence type="ECO:0000313" key="3">
    <source>
        <dbReference type="Proteomes" id="UP000306985"/>
    </source>
</evidence>
<dbReference type="GO" id="GO:0016791">
    <property type="term" value="F:phosphatase activity"/>
    <property type="evidence" value="ECO:0007669"/>
    <property type="project" value="TreeGrafter"/>
</dbReference>
<dbReference type="CDD" id="cd07067">
    <property type="entry name" value="HP_PGM_like"/>
    <property type="match status" value="1"/>
</dbReference>
<sequence length="236" mass="24619">MRLTLVRHGQTPSNSAGLLDTDPPGPGLTELGQEQAAALPAFFADQRIDVLATSGYVRTDATAEPLRAARGLELLRRPDLREVRAGDLEMRGDSEAVQLYLQTIARWMSGEPQVRLPGGESGQDVLDRFDAGIAAVADRVTQTVTDGAPGAAVVIAHGAVIRTWASIRGDNLPVGYSARRPLHNTGAIVLDGDPVGGWRVVEWAGEAVVGPELDDPGADGPAGEPIAWPGGPTGAA</sequence>
<dbReference type="GO" id="GO:0005737">
    <property type="term" value="C:cytoplasm"/>
    <property type="evidence" value="ECO:0007669"/>
    <property type="project" value="TreeGrafter"/>
</dbReference>
<dbReference type="Proteomes" id="UP000306985">
    <property type="component" value="Unassembled WGS sequence"/>
</dbReference>
<dbReference type="AlphaFoldDB" id="A0A4U6QA75"/>
<dbReference type="RefSeq" id="WP_137451203.1">
    <property type="nucleotide sequence ID" value="NZ_SZZH01000006.1"/>
</dbReference>
<accession>A0A4U6QA75</accession>
<feature type="region of interest" description="Disordered" evidence="1">
    <location>
        <begin position="1"/>
        <end position="30"/>
    </location>
</feature>
<evidence type="ECO:0000256" key="1">
    <source>
        <dbReference type="SAM" id="MobiDB-lite"/>
    </source>
</evidence>
<feature type="region of interest" description="Disordered" evidence="1">
    <location>
        <begin position="212"/>
        <end position="236"/>
    </location>
</feature>
<dbReference type="PANTHER" id="PTHR48100">
    <property type="entry name" value="BROAD-SPECIFICITY PHOSPHATASE YOR283W-RELATED"/>
    <property type="match status" value="1"/>
</dbReference>
<dbReference type="SMART" id="SM00855">
    <property type="entry name" value="PGAM"/>
    <property type="match status" value="1"/>
</dbReference>
<protein>
    <submittedName>
        <fullName evidence="2">Histidine phosphatase family protein</fullName>
    </submittedName>
</protein>